<dbReference type="AlphaFoldDB" id="A0A314ZG72"/>
<gene>
    <name evidence="1" type="ORF">Pyn_27858</name>
</gene>
<dbReference type="EMBL" id="PJQY01000164">
    <property type="protein sequence ID" value="PQQ17137.1"/>
    <property type="molecule type" value="Genomic_DNA"/>
</dbReference>
<keyword evidence="2" id="KW-1185">Reference proteome</keyword>
<evidence type="ECO:0000313" key="1">
    <source>
        <dbReference type="EMBL" id="PQQ17137.1"/>
    </source>
</evidence>
<protein>
    <submittedName>
        <fullName evidence="1">Uncharacterized protein</fullName>
    </submittedName>
</protein>
<dbReference type="Proteomes" id="UP000250321">
    <property type="component" value="Unassembled WGS sequence"/>
</dbReference>
<evidence type="ECO:0000313" key="2">
    <source>
        <dbReference type="Proteomes" id="UP000250321"/>
    </source>
</evidence>
<name>A0A314ZG72_PRUYE</name>
<comment type="caution">
    <text evidence="1">The sequence shown here is derived from an EMBL/GenBank/DDBJ whole genome shotgun (WGS) entry which is preliminary data.</text>
</comment>
<sequence length="85" mass="9335">MFVNIILSPPLSSPPNLISAIIILSPPPPAKEAVAFYERVFEAQIIHYSSCLVAVEGTRNLTWSCNFCNLVPSTHIIVSDDGDHR</sequence>
<accession>A0A314ZG72</accession>
<proteinExistence type="predicted"/>
<reference evidence="1 2" key="1">
    <citation type="submission" date="2018-02" db="EMBL/GenBank/DDBJ databases">
        <title>Draft genome of wild Prunus yedoensis var. nudiflora.</title>
        <authorList>
            <person name="Baek S."/>
            <person name="Kim J.-H."/>
            <person name="Choi K."/>
            <person name="Kim G.-B."/>
            <person name="Cho A."/>
            <person name="Jang H."/>
            <person name="Shin C.-H."/>
            <person name="Yu H.-J."/>
            <person name="Mun J.-H."/>
        </authorList>
    </citation>
    <scope>NUCLEOTIDE SEQUENCE [LARGE SCALE GENOMIC DNA]</scope>
    <source>
        <strain evidence="2">cv. Jeju island</strain>
        <tissue evidence="1">Leaf</tissue>
    </source>
</reference>
<organism evidence="1 2">
    <name type="scientific">Prunus yedoensis var. nudiflora</name>
    <dbReference type="NCBI Taxonomy" id="2094558"/>
    <lineage>
        <taxon>Eukaryota</taxon>
        <taxon>Viridiplantae</taxon>
        <taxon>Streptophyta</taxon>
        <taxon>Embryophyta</taxon>
        <taxon>Tracheophyta</taxon>
        <taxon>Spermatophyta</taxon>
        <taxon>Magnoliopsida</taxon>
        <taxon>eudicotyledons</taxon>
        <taxon>Gunneridae</taxon>
        <taxon>Pentapetalae</taxon>
        <taxon>rosids</taxon>
        <taxon>fabids</taxon>
        <taxon>Rosales</taxon>
        <taxon>Rosaceae</taxon>
        <taxon>Amygdaloideae</taxon>
        <taxon>Amygdaleae</taxon>
        <taxon>Prunus</taxon>
    </lineage>
</organism>